<evidence type="ECO:0000259" key="2">
    <source>
        <dbReference type="Pfam" id="PF16344"/>
    </source>
</evidence>
<dbReference type="GO" id="GO:0016989">
    <property type="term" value="F:sigma factor antagonist activity"/>
    <property type="evidence" value="ECO:0007669"/>
    <property type="project" value="TreeGrafter"/>
</dbReference>
<dbReference type="Proteomes" id="UP000199310">
    <property type="component" value="Unassembled WGS sequence"/>
</dbReference>
<reference evidence="4" key="1">
    <citation type="submission" date="2016-10" db="EMBL/GenBank/DDBJ databases">
        <authorList>
            <person name="Varghese N."/>
            <person name="Submissions S."/>
        </authorList>
    </citation>
    <scope>NUCLEOTIDE SEQUENCE [LARGE SCALE GENOMIC DNA]</scope>
    <source>
        <strain evidence="4">DSM 3695</strain>
    </source>
</reference>
<dbReference type="AlphaFoldDB" id="A0A1I0QQS7"/>
<dbReference type="Pfam" id="PF16344">
    <property type="entry name" value="FecR_C"/>
    <property type="match status" value="1"/>
</dbReference>
<feature type="domain" description="Protein FecR C-terminal" evidence="2">
    <location>
        <begin position="269"/>
        <end position="337"/>
    </location>
</feature>
<dbReference type="OrthoDB" id="1523735at2"/>
<dbReference type="InterPro" id="IPR032508">
    <property type="entry name" value="FecR_C"/>
</dbReference>
<dbReference type="RefSeq" id="WP_089892993.1">
    <property type="nucleotide sequence ID" value="NZ_FOJG01000001.1"/>
</dbReference>
<feature type="domain" description="FecR protein" evidence="1">
    <location>
        <begin position="129"/>
        <end position="224"/>
    </location>
</feature>
<evidence type="ECO:0000313" key="3">
    <source>
        <dbReference type="EMBL" id="SEW29843.1"/>
    </source>
</evidence>
<protein>
    <submittedName>
        <fullName evidence="3">FecR protein</fullName>
    </submittedName>
</protein>
<dbReference type="Gene3D" id="2.60.120.1440">
    <property type="match status" value="1"/>
</dbReference>
<proteinExistence type="predicted"/>
<keyword evidence="4" id="KW-1185">Reference proteome</keyword>
<dbReference type="PANTHER" id="PTHR30273">
    <property type="entry name" value="PERIPLASMIC SIGNAL SENSOR AND SIGMA FACTOR ACTIVATOR FECR-RELATED"/>
    <property type="match status" value="1"/>
</dbReference>
<dbReference type="Pfam" id="PF04773">
    <property type="entry name" value="FecR"/>
    <property type="match status" value="1"/>
</dbReference>
<dbReference type="InterPro" id="IPR006860">
    <property type="entry name" value="FecR"/>
</dbReference>
<dbReference type="PIRSF" id="PIRSF018266">
    <property type="entry name" value="FecR"/>
    <property type="match status" value="1"/>
</dbReference>
<dbReference type="InterPro" id="IPR012373">
    <property type="entry name" value="Ferrdict_sens_TM"/>
</dbReference>
<gene>
    <name evidence="3" type="ORF">SAMN04488122_1665</name>
</gene>
<dbReference type="EMBL" id="FOJG01000001">
    <property type="protein sequence ID" value="SEW29843.1"/>
    <property type="molecule type" value="Genomic_DNA"/>
</dbReference>
<name>A0A1I0QQS7_9BACT</name>
<accession>A0A1I0QQS7</accession>
<dbReference type="STRING" id="29529.SAMN04488122_1665"/>
<evidence type="ECO:0000313" key="4">
    <source>
        <dbReference type="Proteomes" id="UP000199310"/>
    </source>
</evidence>
<organism evidence="3 4">
    <name type="scientific">Chitinophaga arvensicola</name>
    <dbReference type="NCBI Taxonomy" id="29529"/>
    <lineage>
        <taxon>Bacteria</taxon>
        <taxon>Pseudomonadati</taxon>
        <taxon>Bacteroidota</taxon>
        <taxon>Chitinophagia</taxon>
        <taxon>Chitinophagales</taxon>
        <taxon>Chitinophagaceae</taxon>
        <taxon>Chitinophaga</taxon>
    </lineage>
</organism>
<sequence length="339" mass="38287">MLPKDLTELDLLLDDTFLQYIRRNNEAAIAKWETYVHQHPEITDTVAAAVALYYNINNSEAEKDKATQLARLQKSIKRQQPVIIRRINWRQITWRAAAAILVLAAGISLLWPKEKTGNPAGEPNTFLVYSSEWGQRKLLTLPDGSSVILNANTTVRIPSDYSNKHRHVELIKGAALFDVKSFPDDPFTVTSKKIQTTVLGTSFLIKSSPFEPQATVSLLSGKVKVTEKMSTKEGVTLAPGEQALWNETTRSMSRLPFDTVALRTWQSGKLVFNNATAFEVIRQLESWYGIQFEFKGNMMHAKRFSGAFDNDKLEKVLNIFCFTAGCNFQIQPDKVLIQF</sequence>
<dbReference type="Gene3D" id="3.55.50.30">
    <property type="match status" value="1"/>
</dbReference>
<dbReference type="PANTHER" id="PTHR30273:SF2">
    <property type="entry name" value="PROTEIN FECR"/>
    <property type="match status" value="1"/>
</dbReference>
<evidence type="ECO:0000259" key="1">
    <source>
        <dbReference type="Pfam" id="PF04773"/>
    </source>
</evidence>